<evidence type="ECO:0000313" key="2">
    <source>
        <dbReference type="Proteomes" id="UP000051012"/>
    </source>
</evidence>
<comment type="caution">
    <text evidence="1">The sequence shown here is derived from an EMBL/GenBank/DDBJ whole genome shotgun (WGS) entry which is preliminary data.</text>
</comment>
<accession>A0A0S7YHW1</accession>
<gene>
    <name evidence="1" type="ORF">AMJ52_00960</name>
</gene>
<proteinExistence type="predicted"/>
<dbReference type="Proteomes" id="UP000051012">
    <property type="component" value="Unassembled WGS sequence"/>
</dbReference>
<dbReference type="EMBL" id="LJNI01000007">
    <property type="protein sequence ID" value="KPJ74333.1"/>
    <property type="molecule type" value="Genomic_DNA"/>
</dbReference>
<evidence type="ECO:0000313" key="1">
    <source>
        <dbReference type="EMBL" id="KPJ74333.1"/>
    </source>
</evidence>
<evidence type="ECO:0008006" key="3">
    <source>
        <dbReference type="Google" id="ProtNLM"/>
    </source>
</evidence>
<protein>
    <recommendedName>
        <fullName evidence="3">DUF3108 domain-containing protein</fullName>
    </recommendedName>
</protein>
<organism evidence="1 2">
    <name type="scientific">candidate division TA06 bacterium DG_78</name>
    <dbReference type="NCBI Taxonomy" id="1703772"/>
    <lineage>
        <taxon>Bacteria</taxon>
        <taxon>Bacteria division TA06</taxon>
    </lineage>
</organism>
<sequence>MILLFMYLQLLPEKEFFIYETNDKGKIGTIEVTLHKDSLGYHIVYTSDRIIEIVLDSLTLGTLYINKTIDGEQALKIERDKEEFIVYFRGNRTTYHENGPVFDRHTLDFALRGFKYHPLLENTFRLHIPELMIVNAELKVLGEEIIAGPLGEILCWKLQMTPRVLFIRMKFYFWIEKDVPHRFIKYADSSGENYILLVESKESSP</sequence>
<reference evidence="1 2" key="1">
    <citation type="journal article" date="2015" name="Microbiome">
        <title>Genomic resolution of linkages in carbon, nitrogen, and sulfur cycling among widespread estuary sediment bacteria.</title>
        <authorList>
            <person name="Baker B.J."/>
            <person name="Lazar C.S."/>
            <person name="Teske A.P."/>
            <person name="Dick G.J."/>
        </authorList>
    </citation>
    <scope>NUCLEOTIDE SEQUENCE [LARGE SCALE GENOMIC DNA]</scope>
    <source>
        <strain evidence="1">DG_78</strain>
    </source>
</reference>
<dbReference type="AlphaFoldDB" id="A0A0S7YHW1"/>
<name>A0A0S7YHW1_UNCT6</name>